<dbReference type="InterPro" id="IPR017901">
    <property type="entry name" value="C-CAP_CF_C-like"/>
</dbReference>
<feature type="compositionally biased region" description="Basic and acidic residues" evidence="5">
    <location>
        <begin position="313"/>
        <end position="329"/>
    </location>
</feature>
<dbReference type="InterPro" id="IPR016098">
    <property type="entry name" value="CAP/MinC_C"/>
</dbReference>
<dbReference type="InterPro" id="IPR036223">
    <property type="entry name" value="CAP_C_sf"/>
</dbReference>
<comment type="similarity">
    <text evidence="1 4">Belongs to the CAP family.</text>
</comment>
<evidence type="ECO:0000313" key="7">
    <source>
        <dbReference type="EMBL" id="CCH40757.1"/>
    </source>
</evidence>
<dbReference type="GO" id="GO:0003779">
    <property type="term" value="F:actin binding"/>
    <property type="evidence" value="ECO:0007669"/>
    <property type="project" value="InterPro"/>
</dbReference>
<dbReference type="Pfam" id="PF08603">
    <property type="entry name" value="CAP_C"/>
    <property type="match status" value="1"/>
</dbReference>
<feature type="compositionally biased region" description="Low complexity" evidence="5">
    <location>
        <begin position="332"/>
        <end position="344"/>
    </location>
</feature>
<dbReference type="InterPro" id="IPR013912">
    <property type="entry name" value="Adenylate_cyclase-assoc_CAP_C"/>
</dbReference>
<evidence type="ECO:0000259" key="6">
    <source>
        <dbReference type="PROSITE" id="PS51329"/>
    </source>
</evidence>
<dbReference type="SUPFAM" id="SSF69340">
    <property type="entry name" value="C-terminal domain of adenylylcyclase associated protein"/>
    <property type="match status" value="1"/>
</dbReference>
<feature type="region of interest" description="Disordered" evidence="5">
    <location>
        <begin position="244"/>
        <end position="299"/>
    </location>
</feature>
<dbReference type="FunFam" id="1.25.40.330:FF:000001">
    <property type="entry name" value="Adenylyl cyclase-associated protein"/>
    <property type="match status" value="1"/>
</dbReference>
<dbReference type="GO" id="GO:0007015">
    <property type="term" value="P:actin filament organization"/>
    <property type="evidence" value="ECO:0007669"/>
    <property type="project" value="TreeGrafter"/>
</dbReference>
<dbReference type="GO" id="GO:0005737">
    <property type="term" value="C:cytoplasm"/>
    <property type="evidence" value="ECO:0007669"/>
    <property type="project" value="TreeGrafter"/>
</dbReference>
<evidence type="ECO:0000313" key="8">
    <source>
        <dbReference type="Proteomes" id="UP000009328"/>
    </source>
</evidence>
<dbReference type="PROSITE" id="PS51329">
    <property type="entry name" value="C_CAP_COFACTOR_C"/>
    <property type="match status" value="1"/>
</dbReference>
<feature type="region of interest" description="Disordered" evidence="5">
    <location>
        <begin position="311"/>
        <end position="361"/>
    </location>
</feature>
<dbReference type="EMBL" id="CAIF01000005">
    <property type="protein sequence ID" value="CCH40757.1"/>
    <property type="molecule type" value="Genomic_DNA"/>
</dbReference>
<gene>
    <name evidence="7" type="primary">CAP2</name>
    <name evidence="7" type="ORF">BN7_291</name>
</gene>
<sequence length="518" mass="56389">MSHGFTNIISLEKATFALESIVRKHDDPSSATIDKKPSLSSRALSDVDIVQVGDLEATNSPSIKAFNDFLELYIDPFVSLSVETNPLVGEQASNFAKAFQFQAKLITAASKSSKPDFSLPQNVALLKPLQDDVQLINQFKDDNRQSEVFSHLNAIAEGSGVLSWFLTETPVSFIQDIKDSSTFWTNKVLKQFKDLNQSHVEWVKQFLGIFDGLKLYVKQHHTQGLTWNNKGGELSNNLQQIDSQIPNSEKSPAPVAPPAPVPSAGGPPPPPPPPPADVFSSESTTTQQQSSGGGLDAVFGQLNQGENITKGLKKVDKSQMTHKNPELRKTNSISSTTSSGSKKSPPIKPKKPQNLSLKPKPAPIVELQDSKWIIKNVEGDHGIVINGELDQSVFIADSKDSTIQIKGKINAVSISSTTKVGLVVESLISGIDIIHSKKFGIQILDKVPQISIDKCDEGQIYLSKNSLETEVYTSSTTALNINVPDDENDDFKEISVPEQFKHTFNNGKISSSIVEHAG</sequence>
<dbReference type="Proteomes" id="UP000009328">
    <property type="component" value="Unassembled WGS sequence"/>
</dbReference>
<accession>K0KEY5</accession>
<comment type="caution">
    <text evidence="7">The sequence shown here is derived from an EMBL/GenBank/DDBJ whole genome shotgun (WGS) entry which is preliminary data.</text>
</comment>
<dbReference type="PANTHER" id="PTHR10652:SF0">
    <property type="entry name" value="ADENYLYL CYCLASE-ASSOCIATED PROTEIN"/>
    <property type="match status" value="1"/>
</dbReference>
<dbReference type="PANTHER" id="PTHR10652">
    <property type="entry name" value="ADENYLYL CYCLASE-ASSOCIATED PROTEIN"/>
    <property type="match status" value="1"/>
</dbReference>
<reference evidence="7 8" key="1">
    <citation type="journal article" date="2012" name="Eukaryot. Cell">
        <title>Draft genome sequence of Wickerhamomyces ciferrii NRRL Y-1031 F-60-10.</title>
        <authorList>
            <person name="Schneider J."/>
            <person name="Andrea H."/>
            <person name="Blom J."/>
            <person name="Jaenicke S."/>
            <person name="Ruckert C."/>
            <person name="Schorsch C."/>
            <person name="Szczepanowski R."/>
            <person name="Farwick M."/>
            <person name="Goesmann A."/>
            <person name="Puhler A."/>
            <person name="Schaffer S."/>
            <person name="Tauch A."/>
            <person name="Kohler T."/>
            <person name="Brinkrolf K."/>
        </authorList>
    </citation>
    <scope>NUCLEOTIDE SEQUENCE [LARGE SCALE GENOMIC DNA]</scope>
    <source>
        <strain evidence="8">ATCC 14091 / BCRC 22168 / CBS 111 / JCM 3599 / NBRC 0793 / NRRL Y-1031 F-60-10</strain>
    </source>
</reference>
<evidence type="ECO:0000256" key="1">
    <source>
        <dbReference type="ARBA" id="ARBA00007659"/>
    </source>
</evidence>
<evidence type="ECO:0000256" key="2">
    <source>
        <dbReference type="ARBA" id="ARBA00054756"/>
    </source>
</evidence>
<proteinExistence type="inferred from homology"/>
<organism evidence="7 8">
    <name type="scientific">Wickerhamomyces ciferrii (strain ATCC 14091 / BCRC 22168 / CBS 111 / JCM 3599 / NBRC 0793 / NRRL Y-1031 F-60-10)</name>
    <name type="common">Yeast</name>
    <name type="synonym">Pichia ciferrii</name>
    <dbReference type="NCBI Taxonomy" id="1206466"/>
    <lineage>
        <taxon>Eukaryota</taxon>
        <taxon>Fungi</taxon>
        <taxon>Dikarya</taxon>
        <taxon>Ascomycota</taxon>
        <taxon>Saccharomycotina</taxon>
        <taxon>Saccharomycetes</taxon>
        <taxon>Phaffomycetales</taxon>
        <taxon>Wickerhamomycetaceae</taxon>
        <taxon>Wickerhamomyces</taxon>
    </lineage>
</organism>
<comment type="function">
    <text evidence="2">The N-terminal domain binds to adenylyl cyclase, thereby enabling adenylyl cyclase to be activated by upstream regulatory signals, such as Ras. The C-terminal domain is required for normal cellular morphology and growth control.</text>
</comment>
<dbReference type="Pfam" id="PF01213">
    <property type="entry name" value="CAP_N-CM"/>
    <property type="match status" value="1"/>
</dbReference>
<dbReference type="InterPro" id="IPR006599">
    <property type="entry name" value="CARP_motif"/>
</dbReference>
<evidence type="ECO:0000256" key="4">
    <source>
        <dbReference type="RuleBase" id="RU000647"/>
    </source>
</evidence>
<dbReference type="Pfam" id="PF21938">
    <property type="entry name" value="CAP_N"/>
    <property type="match status" value="1"/>
</dbReference>
<evidence type="ECO:0000256" key="3">
    <source>
        <dbReference type="ARBA" id="ARBA00072052"/>
    </source>
</evidence>
<dbReference type="InterPro" id="IPR013992">
    <property type="entry name" value="Adenylate_cyclase-assoc_CAP_N"/>
</dbReference>
<evidence type="ECO:0000256" key="5">
    <source>
        <dbReference type="SAM" id="MobiDB-lite"/>
    </source>
</evidence>
<dbReference type="GO" id="GO:0008179">
    <property type="term" value="F:adenylate cyclase binding"/>
    <property type="evidence" value="ECO:0007669"/>
    <property type="project" value="TreeGrafter"/>
</dbReference>
<protein>
    <recommendedName>
        <fullName evidence="3 4">Adenylyl cyclase-associated protein</fullName>
    </recommendedName>
</protein>
<dbReference type="HOGENOM" id="CLU_015780_1_0_1"/>
<feature type="compositionally biased region" description="Pro residues" evidence="5">
    <location>
        <begin position="254"/>
        <end position="276"/>
    </location>
</feature>
<dbReference type="Gene3D" id="2.160.20.70">
    <property type="match status" value="1"/>
</dbReference>
<keyword evidence="8" id="KW-1185">Reference proteome</keyword>
<dbReference type="SMART" id="SM00673">
    <property type="entry name" value="CARP"/>
    <property type="match status" value="2"/>
</dbReference>
<name>K0KEY5_WICCF</name>
<dbReference type="InParanoid" id="K0KEY5"/>
<dbReference type="SUPFAM" id="SSF101278">
    <property type="entry name" value="N-terminal domain of adenylylcyclase associated protein, CAP"/>
    <property type="match status" value="1"/>
</dbReference>
<dbReference type="Gene3D" id="1.25.40.330">
    <property type="entry name" value="Adenylate cyclase-associated CAP, N-terminal domain"/>
    <property type="match status" value="1"/>
</dbReference>
<dbReference type="GO" id="GO:0019933">
    <property type="term" value="P:cAMP-mediated signaling"/>
    <property type="evidence" value="ECO:0007669"/>
    <property type="project" value="TreeGrafter"/>
</dbReference>
<dbReference type="InterPro" id="IPR001837">
    <property type="entry name" value="Adenylate_cyclase-assoc_CAP"/>
</dbReference>
<dbReference type="STRING" id="1206466.K0KEY5"/>
<feature type="domain" description="C-CAP/cofactor C-like" evidence="6">
    <location>
        <begin position="359"/>
        <end position="496"/>
    </location>
</feature>
<dbReference type="InterPro" id="IPR036222">
    <property type="entry name" value="CAP_N_sf"/>
</dbReference>
<dbReference type="AlphaFoldDB" id="K0KEY5"/>
<dbReference type="eggNOG" id="KOG2675">
    <property type="taxonomic scope" value="Eukaryota"/>
</dbReference>
<dbReference type="InterPro" id="IPR053950">
    <property type="entry name" value="CAP_N"/>
</dbReference>
<dbReference type="FunCoup" id="K0KEY5">
    <property type="interactions" value="799"/>
</dbReference>